<accession>A0A512N2T7</accession>
<dbReference type="Proteomes" id="UP000321058">
    <property type="component" value="Unassembled WGS sequence"/>
</dbReference>
<dbReference type="RefSeq" id="WP_170302765.1">
    <property type="nucleotide sequence ID" value="NZ_BKAJ01000003.1"/>
</dbReference>
<dbReference type="EMBL" id="BKAJ01000003">
    <property type="protein sequence ID" value="GEP52911.1"/>
    <property type="molecule type" value="Genomic_DNA"/>
</dbReference>
<dbReference type="PANTHER" id="PTHR42928">
    <property type="entry name" value="TRICARBOXYLATE-BINDING PROTEIN"/>
    <property type="match status" value="1"/>
</dbReference>
<keyword evidence="2" id="KW-0732">Signal</keyword>
<proteinExistence type="inferred from homology"/>
<evidence type="ECO:0000256" key="2">
    <source>
        <dbReference type="SAM" id="SignalP"/>
    </source>
</evidence>
<dbReference type="SUPFAM" id="SSF53850">
    <property type="entry name" value="Periplasmic binding protein-like II"/>
    <property type="match status" value="1"/>
</dbReference>
<evidence type="ECO:0008006" key="5">
    <source>
        <dbReference type="Google" id="ProtNLM"/>
    </source>
</evidence>
<keyword evidence="4" id="KW-1185">Reference proteome</keyword>
<evidence type="ECO:0000313" key="4">
    <source>
        <dbReference type="Proteomes" id="UP000321058"/>
    </source>
</evidence>
<comment type="caution">
    <text evidence="3">The sequence shown here is derived from an EMBL/GenBank/DDBJ whole genome shotgun (WGS) entry which is preliminary data.</text>
</comment>
<protein>
    <recommendedName>
        <fullName evidence="5">MFS transporter</fullName>
    </recommendedName>
</protein>
<dbReference type="Gene3D" id="3.40.190.150">
    <property type="entry name" value="Bordetella uptake gene, domain 1"/>
    <property type="match status" value="1"/>
</dbReference>
<reference evidence="3 4" key="1">
    <citation type="submission" date="2019-07" db="EMBL/GenBank/DDBJ databases">
        <title>Whole genome shotgun sequence of Reyranella soli NBRC 108950.</title>
        <authorList>
            <person name="Hosoyama A."/>
            <person name="Uohara A."/>
            <person name="Ohji S."/>
            <person name="Ichikawa N."/>
        </authorList>
    </citation>
    <scope>NUCLEOTIDE SEQUENCE [LARGE SCALE GENOMIC DNA]</scope>
    <source>
        <strain evidence="3 4">NBRC 108950</strain>
    </source>
</reference>
<feature type="chain" id="PRO_5022152871" description="MFS transporter" evidence="2">
    <location>
        <begin position="24"/>
        <end position="322"/>
    </location>
</feature>
<name>A0A512N2T7_9HYPH</name>
<comment type="similarity">
    <text evidence="1">Belongs to the UPF0065 (bug) family.</text>
</comment>
<dbReference type="Pfam" id="PF03401">
    <property type="entry name" value="TctC"/>
    <property type="match status" value="1"/>
</dbReference>
<sequence length="322" mass="33303">MKRRHLLAAAAVVAIPQSGRAQAFPERPIRFIVPYAPGGSTDTSARFVSEKLAAVLGQPVIVENKPGGGTIIGTEIVAKAKPDGHTILLTPAAMIAIAAFGMATPYDIDKDLVPVVGFVDLPILLAASNSAPFKTVAELVAWSKAEPGRTVAYASAGIGSLTHLWGEYVKAKTGLPMEHVGYKGSAEALRDVIAGHVPLFADVLVPTATAVRAGQIRGLAVAMAHRSELLPDVPTVAEAGLPGTEGTVPFGISVPGGTPASVVMKLNTAFNEALGDAAIRRKLLELGFVPVGGAPQAYVAVLANEIAKWRKVIKDAKIPAPS</sequence>
<dbReference type="CDD" id="cd07012">
    <property type="entry name" value="PBP2_Bug_TTT"/>
    <property type="match status" value="1"/>
</dbReference>
<gene>
    <name evidence="3" type="ORF">RSO01_00770</name>
</gene>
<feature type="signal peptide" evidence="2">
    <location>
        <begin position="1"/>
        <end position="23"/>
    </location>
</feature>
<dbReference type="AlphaFoldDB" id="A0A512N2T7"/>
<dbReference type="Gene3D" id="3.40.190.10">
    <property type="entry name" value="Periplasmic binding protein-like II"/>
    <property type="match status" value="1"/>
</dbReference>
<evidence type="ECO:0000313" key="3">
    <source>
        <dbReference type="EMBL" id="GEP52911.1"/>
    </source>
</evidence>
<dbReference type="PANTHER" id="PTHR42928:SF5">
    <property type="entry name" value="BLR1237 PROTEIN"/>
    <property type="match status" value="1"/>
</dbReference>
<dbReference type="InterPro" id="IPR042100">
    <property type="entry name" value="Bug_dom1"/>
</dbReference>
<dbReference type="PIRSF" id="PIRSF017082">
    <property type="entry name" value="YflP"/>
    <property type="match status" value="1"/>
</dbReference>
<organism evidence="3 4">
    <name type="scientific">Reyranella soli</name>
    <dbReference type="NCBI Taxonomy" id="1230389"/>
    <lineage>
        <taxon>Bacteria</taxon>
        <taxon>Pseudomonadati</taxon>
        <taxon>Pseudomonadota</taxon>
        <taxon>Alphaproteobacteria</taxon>
        <taxon>Hyphomicrobiales</taxon>
        <taxon>Reyranellaceae</taxon>
        <taxon>Reyranella</taxon>
    </lineage>
</organism>
<dbReference type="InterPro" id="IPR005064">
    <property type="entry name" value="BUG"/>
</dbReference>
<evidence type="ECO:0000256" key="1">
    <source>
        <dbReference type="ARBA" id="ARBA00006987"/>
    </source>
</evidence>